<dbReference type="EMBL" id="JACWUS010000005">
    <property type="protein sequence ID" value="MBD2829858.1"/>
    <property type="molecule type" value="Genomic_DNA"/>
</dbReference>
<sequence length="145" mass="16187">MTAVERAARDVLKPYVQAGRMRQAEVNKTMRDGLPIIEQTIRTELQRHEFGSTFYYGSKVTRARAEYEAATTATARHMKRVRLAMAEVAAAVYMAVRAEYKSAEEIEREDQEAPRMAAALDLVQEVVQEETERAAGAVPQVSPAA</sequence>
<protein>
    <submittedName>
        <fullName evidence="1">Uncharacterized protein</fullName>
    </submittedName>
</protein>
<gene>
    <name evidence="1" type="ORF">ID875_20965</name>
</gene>
<organism evidence="1">
    <name type="scientific">Streptomyces globisporus</name>
    <dbReference type="NCBI Taxonomy" id="1908"/>
    <lineage>
        <taxon>Bacteria</taxon>
        <taxon>Bacillati</taxon>
        <taxon>Actinomycetota</taxon>
        <taxon>Actinomycetes</taxon>
        <taxon>Kitasatosporales</taxon>
        <taxon>Streptomycetaceae</taxon>
        <taxon>Streptomyces</taxon>
    </lineage>
</organism>
<accession>A0A927BLF1</accession>
<evidence type="ECO:0000313" key="1">
    <source>
        <dbReference type="EMBL" id="MBD2829858.1"/>
    </source>
</evidence>
<name>A0A927BLF1_STRGL</name>
<reference evidence="1" key="1">
    <citation type="journal article" date="2020" name="PLoS ONE">
        <title>Isolation and characterization of Streptomyces bacteriophages and Streptomyces strains encoding biosynthetic arsenals: Streptomyces strains and phages for antibiotic discovery.</title>
        <authorList>
            <person name="Montano E.T."/>
            <person name="Nideffer J.F."/>
            <person name="Brumage L."/>
            <person name="Erb M."/>
            <person name="Derman A.I."/>
            <person name="Davis J.P."/>
            <person name="Estrada E."/>
            <person name="Fu S."/>
            <person name="Le D."/>
            <person name="Vuppala A."/>
            <person name="Tran C."/>
            <person name="Luterstein E."/>
            <person name="Lakkaraju S."/>
            <person name="Panchagnula S."/>
            <person name="Ren C."/>
            <person name="Doan J."/>
            <person name="Tran S."/>
            <person name="Soriano J."/>
            <person name="Fujita Y."/>
            <person name="Gutala P."/>
            <person name="Fujii Q."/>
            <person name="Lee M."/>
            <person name="Bui A."/>
            <person name="Villarreal C."/>
            <person name="Shing S.R."/>
            <person name="Kim S."/>
            <person name="Freeman D."/>
            <person name="Racha V."/>
            <person name="Ho A."/>
            <person name="Kumar P."/>
            <person name="Falah K."/>
            <person name="Dawson T."/>
            <person name="Enustun E."/>
            <person name="Prichard A."/>
            <person name="Gomez A."/>
            <person name="Khanna K."/>
            <person name="Trigg S."/>
            <person name="Fernandez L."/>
            <person name="Pogliano K."/>
            <person name="Pogliano J."/>
        </authorList>
    </citation>
    <scope>NUCLEOTIDE SEQUENCE</scope>
    <source>
        <strain evidence="1">QF2</strain>
    </source>
</reference>
<dbReference type="AlphaFoldDB" id="A0A927BLF1"/>
<proteinExistence type="predicted"/>
<comment type="caution">
    <text evidence="1">The sequence shown here is derived from an EMBL/GenBank/DDBJ whole genome shotgun (WGS) entry which is preliminary data.</text>
</comment>